<keyword evidence="2" id="KW-1185">Reference proteome</keyword>
<dbReference type="EMBL" id="JAEAOA010001473">
    <property type="protein sequence ID" value="KAK3609341.1"/>
    <property type="molecule type" value="Genomic_DNA"/>
</dbReference>
<reference evidence="1" key="2">
    <citation type="journal article" date="2021" name="Genome Biol. Evol.">
        <title>Developing a high-quality reference genome for a parasitic bivalve with doubly uniparental inheritance (Bivalvia: Unionida).</title>
        <authorList>
            <person name="Smith C.H."/>
        </authorList>
    </citation>
    <scope>NUCLEOTIDE SEQUENCE</scope>
    <source>
        <strain evidence="1">CHS0354</strain>
        <tissue evidence="1">Mantle</tissue>
    </source>
</reference>
<organism evidence="1 2">
    <name type="scientific">Potamilus streckersoni</name>
    <dbReference type="NCBI Taxonomy" id="2493646"/>
    <lineage>
        <taxon>Eukaryota</taxon>
        <taxon>Metazoa</taxon>
        <taxon>Spiralia</taxon>
        <taxon>Lophotrochozoa</taxon>
        <taxon>Mollusca</taxon>
        <taxon>Bivalvia</taxon>
        <taxon>Autobranchia</taxon>
        <taxon>Heteroconchia</taxon>
        <taxon>Palaeoheterodonta</taxon>
        <taxon>Unionida</taxon>
        <taxon>Unionoidea</taxon>
        <taxon>Unionidae</taxon>
        <taxon>Ambleminae</taxon>
        <taxon>Lampsilini</taxon>
        <taxon>Potamilus</taxon>
    </lineage>
</organism>
<evidence type="ECO:0000313" key="2">
    <source>
        <dbReference type="Proteomes" id="UP001195483"/>
    </source>
</evidence>
<proteinExistence type="predicted"/>
<dbReference type="Proteomes" id="UP001195483">
    <property type="component" value="Unassembled WGS sequence"/>
</dbReference>
<evidence type="ECO:0000313" key="1">
    <source>
        <dbReference type="EMBL" id="KAK3609341.1"/>
    </source>
</evidence>
<sequence length="169" mass="19230">MSMVTLKACQYNIKITLKACQYSVNGKTEKLSVQRQLILNALRESNDVDKCWDELGYVPGKGCDGLEYVPGKRLDELEYVPGKGCVELDYIPDLTMKTESSIAQFSGRTQKFCLFLPAFFTHQECPAEQIGSYAKENKLKSMRRQRVDVKYFDLGFTITKANIIFPESD</sequence>
<reference evidence="1" key="3">
    <citation type="submission" date="2023-05" db="EMBL/GenBank/DDBJ databases">
        <authorList>
            <person name="Smith C.H."/>
        </authorList>
    </citation>
    <scope>NUCLEOTIDE SEQUENCE</scope>
    <source>
        <strain evidence="1">CHS0354</strain>
        <tissue evidence="1">Mantle</tissue>
    </source>
</reference>
<name>A0AAE0TFM8_9BIVA</name>
<comment type="caution">
    <text evidence="1">The sequence shown here is derived from an EMBL/GenBank/DDBJ whole genome shotgun (WGS) entry which is preliminary data.</text>
</comment>
<accession>A0AAE0TFM8</accession>
<gene>
    <name evidence="1" type="ORF">CHS0354_024883</name>
</gene>
<reference evidence="1" key="1">
    <citation type="journal article" date="2021" name="Genome Biol. Evol.">
        <title>A High-Quality Reference Genome for a Parasitic Bivalve with Doubly Uniparental Inheritance (Bivalvia: Unionida).</title>
        <authorList>
            <person name="Smith C.H."/>
        </authorList>
    </citation>
    <scope>NUCLEOTIDE SEQUENCE</scope>
    <source>
        <strain evidence="1">CHS0354</strain>
    </source>
</reference>
<dbReference type="AlphaFoldDB" id="A0AAE0TFM8"/>
<protein>
    <submittedName>
        <fullName evidence="1">Uncharacterized protein</fullName>
    </submittedName>
</protein>